<dbReference type="PANTHER" id="PTHR12371">
    <property type="entry name" value="TRANSLOCATION ASSOCIATED MEMBRANE PROTEIN"/>
    <property type="match status" value="1"/>
</dbReference>
<dbReference type="GO" id="GO:0005789">
    <property type="term" value="C:endoplasmic reticulum membrane"/>
    <property type="evidence" value="ECO:0007669"/>
    <property type="project" value="UniProtKB-SubCell"/>
</dbReference>
<dbReference type="InterPro" id="IPR016447">
    <property type="entry name" value="Translocation_assoc_membrane"/>
</dbReference>
<keyword evidence="2" id="KW-0256">Endoplasmic reticulum</keyword>
<dbReference type="STRING" id="13616.ENSMODP00000046062"/>
<accession>A0A5F8GF20</accession>
<name>A0A5F8GF20_MONDO</name>
<reference evidence="3" key="3">
    <citation type="submission" date="2025-09" db="UniProtKB">
        <authorList>
            <consortium name="Ensembl"/>
        </authorList>
    </citation>
    <scope>IDENTIFICATION</scope>
</reference>
<dbReference type="Proteomes" id="UP000002280">
    <property type="component" value="Chromosome 3"/>
</dbReference>
<comment type="subcellular location">
    <subcellularLocation>
        <location evidence="1">Endoplasmic reticulum membrane</location>
        <topology evidence="1">Multi-pass membrane protein</topology>
    </subcellularLocation>
</comment>
<dbReference type="GeneTree" id="ENSGT00510000046470"/>
<reference evidence="3 4" key="1">
    <citation type="journal article" date="2007" name="Nature">
        <title>Genome of the marsupial Monodelphis domestica reveals innovation in non-coding sequences.</title>
        <authorList>
            <person name="Mikkelsen T.S."/>
            <person name="Wakefield M.J."/>
            <person name="Aken B."/>
            <person name="Amemiya C.T."/>
            <person name="Chang J.L."/>
            <person name="Duke S."/>
            <person name="Garber M."/>
            <person name="Gentles A.J."/>
            <person name="Goodstadt L."/>
            <person name="Heger A."/>
            <person name="Jurka J."/>
            <person name="Kamal M."/>
            <person name="Mauceli E."/>
            <person name="Searle S.M."/>
            <person name="Sharpe T."/>
            <person name="Baker M.L."/>
            <person name="Batzer M.A."/>
            <person name="Benos P.V."/>
            <person name="Belov K."/>
            <person name="Clamp M."/>
            <person name="Cook A."/>
            <person name="Cuff J."/>
            <person name="Das R."/>
            <person name="Davidow L."/>
            <person name="Deakin J.E."/>
            <person name="Fazzari M.J."/>
            <person name="Glass J.L."/>
            <person name="Grabherr M."/>
            <person name="Greally J.M."/>
            <person name="Gu W."/>
            <person name="Hore T.A."/>
            <person name="Huttley G.A."/>
            <person name="Kleber M."/>
            <person name="Jirtle R.L."/>
            <person name="Koina E."/>
            <person name="Lee J.T."/>
            <person name="Mahony S."/>
            <person name="Marra M.A."/>
            <person name="Miller R.D."/>
            <person name="Nicholls R.D."/>
            <person name="Oda M."/>
            <person name="Papenfuss A.T."/>
            <person name="Parra Z.E."/>
            <person name="Pollock D.D."/>
            <person name="Ray D.A."/>
            <person name="Schein J.E."/>
            <person name="Speed T.P."/>
            <person name="Thompson K."/>
            <person name="VandeBerg J.L."/>
            <person name="Wade C.M."/>
            <person name="Walker J.A."/>
            <person name="Waters P.D."/>
            <person name="Webber C."/>
            <person name="Weidman J.R."/>
            <person name="Xie X."/>
            <person name="Zody M.C."/>
            <person name="Baldwin J."/>
            <person name="Abdouelleil A."/>
            <person name="Abdulkadir J."/>
            <person name="Abebe A."/>
            <person name="Abera B."/>
            <person name="Abreu J."/>
            <person name="Acer S.C."/>
            <person name="Aftuck L."/>
            <person name="Alexander A."/>
            <person name="An P."/>
            <person name="Anderson E."/>
            <person name="Anderson S."/>
            <person name="Arachi H."/>
            <person name="Azer M."/>
            <person name="Bachantsang P."/>
            <person name="Barry A."/>
            <person name="Bayul T."/>
            <person name="Berlin A."/>
            <person name="Bessette D."/>
            <person name="Bloom T."/>
            <person name="Bloom T."/>
            <person name="Boguslavskiy L."/>
            <person name="Bonnet C."/>
            <person name="Boukhgalter B."/>
            <person name="Bourzgui I."/>
            <person name="Brown A."/>
            <person name="Cahill P."/>
            <person name="Channer S."/>
            <person name="Cheshatsang Y."/>
            <person name="Chuda L."/>
            <person name="Citroen M."/>
            <person name="Collymore A."/>
            <person name="Cooke P."/>
            <person name="Costello M."/>
            <person name="D'Aco K."/>
            <person name="Daza R."/>
            <person name="De Haan G."/>
            <person name="DeGray S."/>
            <person name="DeMaso C."/>
            <person name="Dhargay N."/>
            <person name="Dooley K."/>
            <person name="Dooley E."/>
            <person name="Doricent M."/>
            <person name="Dorje P."/>
            <person name="Dorjee K."/>
            <person name="Dupes A."/>
            <person name="Elong R."/>
            <person name="Falk J."/>
            <person name="Farina A."/>
            <person name="Faro S."/>
            <person name="Ferguson D."/>
            <person name="Fisher S."/>
            <person name="Foley C.D."/>
            <person name="Franke A."/>
            <person name="Friedrich D."/>
            <person name="Gadbois L."/>
            <person name="Gearin G."/>
            <person name="Gearin C.R."/>
            <person name="Giannoukos G."/>
            <person name="Goode T."/>
            <person name="Graham J."/>
            <person name="Grandbois E."/>
            <person name="Grewal S."/>
            <person name="Gyaltsen K."/>
            <person name="Hafez N."/>
            <person name="Hagos B."/>
            <person name="Hall J."/>
            <person name="Henson C."/>
            <person name="Hollinger A."/>
            <person name="Honan T."/>
            <person name="Huard M.D."/>
            <person name="Hughes L."/>
            <person name="Hurhula B."/>
            <person name="Husby M.E."/>
            <person name="Kamat A."/>
            <person name="Kanga B."/>
            <person name="Kashin S."/>
            <person name="Khazanovich D."/>
            <person name="Kisner P."/>
            <person name="Lance K."/>
            <person name="Lara M."/>
            <person name="Lee W."/>
            <person name="Lennon N."/>
            <person name="Letendre F."/>
            <person name="LeVine R."/>
            <person name="Lipovsky A."/>
            <person name="Liu X."/>
            <person name="Liu J."/>
            <person name="Liu S."/>
            <person name="Lokyitsang T."/>
            <person name="Lokyitsang Y."/>
            <person name="Lubonja R."/>
            <person name="Lui A."/>
            <person name="MacDonald P."/>
            <person name="Magnisalis V."/>
            <person name="Maru K."/>
            <person name="Matthews C."/>
            <person name="McCusker W."/>
            <person name="McDonough S."/>
            <person name="Mehta T."/>
            <person name="Meldrim J."/>
            <person name="Meneus L."/>
            <person name="Mihai O."/>
            <person name="Mihalev A."/>
            <person name="Mihova T."/>
            <person name="Mittelman R."/>
            <person name="Mlenga V."/>
            <person name="Montmayeur A."/>
            <person name="Mulrain L."/>
            <person name="Navidi A."/>
            <person name="Naylor J."/>
            <person name="Negash T."/>
            <person name="Nguyen T."/>
            <person name="Nguyen N."/>
            <person name="Nicol R."/>
            <person name="Norbu C."/>
            <person name="Norbu N."/>
            <person name="Novod N."/>
            <person name="O'Neill B."/>
            <person name="Osman S."/>
            <person name="Markiewicz E."/>
            <person name="Oyono O.L."/>
            <person name="Patti C."/>
            <person name="Phunkhang P."/>
            <person name="Pierre F."/>
            <person name="Priest M."/>
            <person name="Raghuraman S."/>
            <person name="Rege F."/>
            <person name="Reyes R."/>
            <person name="Rise C."/>
            <person name="Rogov P."/>
            <person name="Ross K."/>
            <person name="Ryan E."/>
            <person name="Settipalli S."/>
            <person name="Shea T."/>
            <person name="Sherpa N."/>
            <person name="Shi L."/>
            <person name="Shih D."/>
            <person name="Sparrow T."/>
            <person name="Spaulding J."/>
            <person name="Stalker J."/>
            <person name="Stange-Thomann N."/>
            <person name="Stavropoulos S."/>
            <person name="Stone C."/>
            <person name="Strader C."/>
            <person name="Tesfaye S."/>
            <person name="Thomson T."/>
            <person name="Thoulutsang Y."/>
            <person name="Thoulutsang D."/>
            <person name="Topham K."/>
            <person name="Topping I."/>
            <person name="Tsamla T."/>
            <person name="Vassiliev H."/>
            <person name="Vo A."/>
            <person name="Wangchuk T."/>
            <person name="Wangdi T."/>
            <person name="Weiand M."/>
            <person name="Wilkinson J."/>
            <person name="Wilson A."/>
            <person name="Yadav S."/>
            <person name="Young G."/>
            <person name="Yu Q."/>
            <person name="Zembek L."/>
            <person name="Zhong D."/>
            <person name="Zimmer A."/>
            <person name="Zwirko Z."/>
            <person name="Jaffe D.B."/>
            <person name="Alvarez P."/>
            <person name="Brockman W."/>
            <person name="Butler J."/>
            <person name="Chin C."/>
            <person name="Gnerre S."/>
            <person name="MacCallum I."/>
            <person name="Graves J.A."/>
            <person name="Ponting C.P."/>
            <person name="Breen M."/>
            <person name="Samollow P.B."/>
            <person name="Lander E.S."/>
            <person name="Lindblad-Toh K."/>
        </authorList>
    </citation>
    <scope>NUCLEOTIDE SEQUENCE [LARGE SCALE GENOMIC DNA]</scope>
</reference>
<organism evidence="3 4">
    <name type="scientific">Monodelphis domestica</name>
    <name type="common">Gray short-tailed opossum</name>
    <dbReference type="NCBI Taxonomy" id="13616"/>
    <lineage>
        <taxon>Eukaryota</taxon>
        <taxon>Metazoa</taxon>
        <taxon>Chordata</taxon>
        <taxon>Craniata</taxon>
        <taxon>Vertebrata</taxon>
        <taxon>Euteleostomi</taxon>
        <taxon>Mammalia</taxon>
        <taxon>Metatheria</taxon>
        <taxon>Didelphimorphia</taxon>
        <taxon>Didelphidae</taxon>
        <taxon>Monodelphis</taxon>
    </lineage>
</organism>
<dbReference type="AlphaFoldDB" id="A0A5F8GF20"/>
<dbReference type="GO" id="GO:0006616">
    <property type="term" value="P:SRP-dependent cotranslational protein targeting to membrane, translocation"/>
    <property type="evidence" value="ECO:0007669"/>
    <property type="project" value="InterPro"/>
</dbReference>
<sequence>MAIRKKSTKNPPVLSHEFILQNHADIVSCVAMVFLVGLMFEQDPYKSSLDLSALSTWNQEVSSSFSWKVENPRFDLVTGEFSPRGKVLLHWSQANNRP</sequence>
<protein>
    <submittedName>
        <fullName evidence="3">Uncharacterized protein</fullName>
    </submittedName>
</protein>
<reference evidence="3" key="2">
    <citation type="submission" date="2025-08" db="UniProtKB">
        <authorList>
            <consortium name="Ensembl"/>
        </authorList>
    </citation>
    <scope>IDENTIFICATION</scope>
</reference>
<dbReference type="PANTHER" id="PTHR12371:SF3">
    <property type="entry name" value="TRANSLOCATING CHAIN-ASSOCIATED MEMBRANE PROTEIN 1"/>
    <property type="match status" value="1"/>
</dbReference>
<evidence type="ECO:0000313" key="4">
    <source>
        <dbReference type="Proteomes" id="UP000002280"/>
    </source>
</evidence>
<keyword evidence="4" id="KW-1185">Reference proteome</keyword>
<dbReference type="Ensembl" id="ENSMODT00000065392.1">
    <property type="protein sequence ID" value="ENSMODP00000046062.1"/>
    <property type="gene ID" value="ENSMODG00000050961.1"/>
</dbReference>
<proteinExistence type="predicted"/>
<evidence type="ECO:0000256" key="2">
    <source>
        <dbReference type="ARBA" id="ARBA00022824"/>
    </source>
</evidence>
<dbReference type="Bgee" id="ENSMODG00000050961">
    <property type="expression patterns" value="Expressed in lung and 11 other cell types or tissues"/>
</dbReference>
<evidence type="ECO:0000313" key="3">
    <source>
        <dbReference type="Ensembl" id="ENSMODP00000046062.1"/>
    </source>
</evidence>
<dbReference type="InParanoid" id="A0A5F8GF20"/>
<evidence type="ECO:0000256" key="1">
    <source>
        <dbReference type="ARBA" id="ARBA00004477"/>
    </source>
</evidence>